<sequence length="349" mass="39757">MPTTRSSTKKTEETEQIGEKRQHHQTTGKTKSEEPQSKSVKHENDEKAAKHEPDGKDASNGKDTQARQSTEDTDTKDTDTKDKDDNKKAEALEKGHIYFFYRPKVDVEDSVESIDEVQKLYMVLKPYWSTEKRQPTLVILGSKKLPTVDQHARYWGFVGAADDDISKITEPFKESSYETKTRGTRKIQPARPVAEGVYTITSHNGHSHLAYITTAPKEPGTVQEAFNIEKQASLIISVKNPQKSNPPQAGLRGYQKPDYPQDLQASFQDRRFIAMATTKYLNYQHCELLFIGATQDLLKELGDVGEDLMEREDKDEFEVQDVGVEDYIFKEMKLAKEKVPVEPLQGEWK</sequence>
<feature type="compositionally biased region" description="Basic and acidic residues" evidence="1">
    <location>
        <begin position="69"/>
        <end position="87"/>
    </location>
</feature>
<keyword evidence="3" id="KW-1185">Reference proteome</keyword>
<name>A0A8H7UDQ0_MORIS</name>
<feature type="compositionally biased region" description="Basic and acidic residues" evidence="1">
    <location>
        <begin position="30"/>
        <end position="60"/>
    </location>
</feature>
<organism evidence="2 3">
    <name type="scientific">Mortierella isabellina</name>
    <name type="common">Filamentous fungus</name>
    <name type="synonym">Umbelopsis isabellina</name>
    <dbReference type="NCBI Taxonomy" id="91625"/>
    <lineage>
        <taxon>Eukaryota</taxon>
        <taxon>Fungi</taxon>
        <taxon>Fungi incertae sedis</taxon>
        <taxon>Mucoromycota</taxon>
        <taxon>Mucoromycotina</taxon>
        <taxon>Umbelopsidomycetes</taxon>
        <taxon>Umbelopsidales</taxon>
        <taxon>Umbelopsidaceae</taxon>
        <taxon>Umbelopsis</taxon>
    </lineage>
</organism>
<evidence type="ECO:0000313" key="3">
    <source>
        <dbReference type="Proteomes" id="UP000654370"/>
    </source>
</evidence>
<dbReference type="OrthoDB" id="1028014at2759"/>
<dbReference type="AlphaFoldDB" id="A0A8H7UDQ0"/>
<evidence type="ECO:0000256" key="1">
    <source>
        <dbReference type="SAM" id="MobiDB-lite"/>
    </source>
</evidence>
<feature type="region of interest" description="Disordered" evidence="1">
    <location>
        <begin position="1"/>
        <end position="87"/>
    </location>
</feature>
<dbReference type="EMBL" id="JAEPQZ010000007">
    <property type="protein sequence ID" value="KAG2179180.1"/>
    <property type="molecule type" value="Genomic_DNA"/>
</dbReference>
<dbReference type="PANTHER" id="PTHR34776:SF1">
    <property type="entry name" value="F17F16.3 PROTEIN"/>
    <property type="match status" value="1"/>
</dbReference>
<comment type="caution">
    <text evidence="2">The sequence shown here is derived from an EMBL/GenBank/DDBJ whole genome shotgun (WGS) entry which is preliminary data.</text>
</comment>
<dbReference type="Proteomes" id="UP000654370">
    <property type="component" value="Unassembled WGS sequence"/>
</dbReference>
<feature type="compositionally biased region" description="Basic and acidic residues" evidence="1">
    <location>
        <begin position="9"/>
        <end position="20"/>
    </location>
</feature>
<proteinExistence type="predicted"/>
<accession>A0A8H7UDQ0</accession>
<evidence type="ECO:0000313" key="2">
    <source>
        <dbReference type="EMBL" id="KAG2179180.1"/>
    </source>
</evidence>
<dbReference type="PANTHER" id="PTHR34776">
    <property type="entry name" value="F17F16.3 PROTEIN"/>
    <property type="match status" value="1"/>
</dbReference>
<protein>
    <submittedName>
        <fullName evidence="2">Uncharacterized protein</fullName>
    </submittedName>
</protein>
<reference evidence="2" key="1">
    <citation type="submission" date="2020-12" db="EMBL/GenBank/DDBJ databases">
        <title>Metabolic potential, ecology and presence of endohyphal bacteria is reflected in genomic diversity of Mucoromycotina.</title>
        <authorList>
            <person name="Muszewska A."/>
            <person name="Okrasinska A."/>
            <person name="Steczkiewicz K."/>
            <person name="Drgas O."/>
            <person name="Orlowska M."/>
            <person name="Perlinska-Lenart U."/>
            <person name="Aleksandrzak-Piekarczyk T."/>
            <person name="Szatraj K."/>
            <person name="Zielenkiewicz U."/>
            <person name="Pilsyk S."/>
            <person name="Malc E."/>
            <person name="Mieczkowski P."/>
            <person name="Kruszewska J.S."/>
            <person name="Biernat P."/>
            <person name="Pawlowska J."/>
        </authorList>
    </citation>
    <scope>NUCLEOTIDE SEQUENCE</scope>
    <source>
        <strain evidence="2">WA0000067209</strain>
    </source>
</reference>
<gene>
    <name evidence="2" type="ORF">INT43_002030</name>
</gene>